<keyword evidence="4 8" id="KW-0132">Cell division</keyword>
<evidence type="ECO:0000256" key="1">
    <source>
        <dbReference type="ARBA" id="ARBA00004496"/>
    </source>
</evidence>
<comment type="subcellular location">
    <subcellularLocation>
        <location evidence="1">Cytoplasm</location>
    </subcellularLocation>
</comment>
<feature type="coiled-coil region" evidence="7">
    <location>
        <begin position="104"/>
        <end position="138"/>
    </location>
</feature>
<dbReference type="AlphaFoldDB" id="A0A3N1VNG5"/>
<organism evidence="8 9">
    <name type="scientific">Desulfosoma caldarium</name>
    <dbReference type="NCBI Taxonomy" id="610254"/>
    <lineage>
        <taxon>Bacteria</taxon>
        <taxon>Pseudomonadati</taxon>
        <taxon>Thermodesulfobacteriota</taxon>
        <taxon>Syntrophobacteria</taxon>
        <taxon>Syntrophobacterales</taxon>
        <taxon>Syntrophobacteraceae</taxon>
        <taxon>Desulfosoma</taxon>
    </lineage>
</organism>
<comment type="similarity">
    <text evidence="2">Belongs to the DivIVA family.</text>
</comment>
<dbReference type="EMBL" id="RJVA01000010">
    <property type="protein sequence ID" value="ROR01752.1"/>
    <property type="molecule type" value="Genomic_DNA"/>
</dbReference>
<keyword evidence="9" id="KW-1185">Reference proteome</keyword>
<dbReference type="GO" id="GO:0051301">
    <property type="term" value="P:cell division"/>
    <property type="evidence" value="ECO:0007669"/>
    <property type="project" value="UniProtKB-KW"/>
</dbReference>
<gene>
    <name evidence="8" type="ORF">EDC27_0938</name>
</gene>
<dbReference type="PANTHER" id="PTHR35794">
    <property type="entry name" value="CELL DIVISION PROTEIN DIVIVA"/>
    <property type="match status" value="1"/>
</dbReference>
<evidence type="ECO:0000256" key="6">
    <source>
        <dbReference type="ARBA" id="ARBA00023306"/>
    </source>
</evidence>
<evidence type="ECO:0000313" key="9">
    <source>
        <dbReference type="Proteomes" id="UP000276223"/>
    </source>
</evidence>
<sequence>MERTFGESFKRRFRLSWRGYNTREVDVFLDEVMADLNKLKAHNAALQREVQDLAKEVSEHREREKAIRNVLTSVQKASEIMKANAEKEAKLIIADAELRAEKILQSAHQRLAELHRDINELKRQRIQLEAKLRSTIETYRQLLEAQREDEPAEEGLDTKVALLNR</sequence>
<accession>A0A3N1VNG5</accession>
<keyword evidence="3" id="KW-0963">Cytoplasm</keyword>
<dbReference type="OrthoDB" id="5198800at2"/>
<keyword evidence="6" id="KW-0131">Cell cycle</keyword>
<reference evidence="8 9" key="1">
    <citation type="submission" date="2018-11" db="EMBL/GenBank/DDBJ databases">
        <title>Genomic Encyclopedia of Type Strains, Phase IV (KMG-IV): sequencing the most valuable type-strain genomes for metagenomic binning, comparative biology and taxonomic classification.</title>
        <authorList>
            <person name="Goeker M."/>
        </authorList>
    </citation>
    <scope>NUCLEOTIDE SEQUENCE [LARGE SCALE GENOMIC DNA]</scope>
    <source>
        <strain evidence="8 9">DSM 22027</strain>
    </source>
</reference>
<dbReference type="InterPro" id="IPR018039">
    <property type="entry name" value="IF_conserved"/>
</dbReference>
<feature type="coiled-coil region" evidence="7">
    <location>
        <begin position="29"/>
        <end position="63"/>
    </location>
</feature>
<dbReference type="PROSITE" id="PS00226">
    <property type="entry name" value="IF_ROD_1"/>
    <property type="match status" value="1"/>
</dbReference>
<dbReference type="InterPro" id="IPR007793">
    <property type="entry name" value="DivIVA_fam"/>
</dbReference>
<dbReference type="PANTHER" id="PTHR35794:SF2">
    <property type="entry name" value="CELL DIVISION PROTEIN DIVIVA"/>
    <property type="match status" value="1"/>
</dbReference>
<dbReference type="InterPro" id="IPR019933">
    <property type="entry name" value="DivIVA_domain"/>
</dbReference>
<evidence type="ECO:0000256" key="2">
    <source>
        <dbReference type="ARBA" id="ARBA00009008"/>
    </source>
</evidence>
<dbReference type="RefSeq" id="WP_123289451.1">
    <property type="nucleotide sequence ID" value="NZ_RJVA01000010.1"/>
</dbReference>
<dbReference type="Proteomes" id="UP000276223">
    <property type="component" value="Unassembled WGS sequence"/>
</dbReference>
<keyword evidence="5 7" id="KW-0175">Coiled coil</keyword>
<name>A0A3N1VNG5_9BACT</name>
<protein>
    <submittedName>
        <fullName evidence="8">Cell division initiation protein</fullName>
    </submittedName>
</protein>
<dbReference type="Pfam" id="PF05103">
    <property type="entry name" value="DivIVA"/>
    <property type="match status" value="1"/>
</dbReference>
<evidence type="ECO:0000313" key="8">
    <source>
        <dbReference type="EMBL" id="ROR01752.1"/>
    </source>
</evidence>
<evidence type="ECO:0000256" key="3">
    <source>
        <dbReference type="ARBA" id="ARBA00022490"/>
    </source>
</evidence>
<evidence type="ECO:0000256" key="7">
    <source>
        <dbReference type="SAM" id="Coils"/>
    </source>
</evidence>
<evidence type="ECO:0000256" key="5">
    <source>
        <dbReference type="ARBA" id="ARBA00023054"/>
    </source>
</evidence>
<comment type="caution">
    <text evidence="8">The sequence shown here is derived from an EMBL/GenBank/DDBJ whole genome shotgun (WGS) entry which is preliminary data.</text>
</comment>
<evidence type="ECO:0000256" key="4">
    <source>
        <dbReference type="ARBA" id="ARBA00022618"/>
    </source>
</evidence>
<dbReference type="GO" id="GO:0005737">
    <property type="term" value="C:cytoplasm"/>
    <property type="evidence" value="ECO:0007669"/>
    <property type="project" value="UniProtKB-SubCell"/>
</dbReference>
<proteinExistence type="inferred from homology"/>
<dbReference type="Gene3D" id="6.10.250.660">
    <property type="match status" value="1"/>
</dbReference>
<dbReference type="NCBIfam" id="TIGR03544">
    <property type="entry name" value="DivI1A_domain"/>
    <property type="match status" value="1"/>
</dbReference>